<feature type="domain" description="PAS" evidence="2">
    <location>
        <begin position="260"/>
        <end position="325"/>
    </location>
</feature>
<dbReference type="CDD" id="cd01949">
    <property type="entry name" value="GGDEF"/>
    <property type="match status" value="1"/>
</dbReference>
<feature type="transmembrane region" description="Helical" evidence="1">
    <location>
        <begin position="89"/>
        <end position="107"/>
    </location>
</feature>
<dbReference type="PROSITE" id="PS50112">
    <property type="entry name" value="PAS"/>
    <property type="match status" value="1"/>
</dbReference>
<sequence length="558" mass="63669">MRQELFDLIMVPLLTFFFAALQKGRPQRRYRLWLAGWLLELTSMAIWEWEQISHISSPATETVRIWAIVFAGIAFLLSFGQKDLTLRQLCSFGLALSVPSCLGILLINTGTAQKWMICVLIVGGEVLADWSLRRSYGLQSKARLLVLDILAVVSGVAMLRLVATNQMQVIYAVILAEIFTACGLMFLTLPSRNRAGQWIASQGFFFWALQYPLYWWMGDRPGWESSFITLTSLWYLPKYLVAFGMILRVMEEDQERVRTLTEEYRLLYEGNPHPMFVFSPEDGRFLSANEAALRAYGYGMEEFLGLAVPEIFPPEDAPTRMEMLQYERRFERYQTLSRRKDGSSFHAEMTMYPVTFQSQSARFLLVVDTTEHVELNRELVRQAQHDHLTGLPNRTLLEDRMNQWLAIAQRSDKPAALMTLDLDRFKHINDTYGHLVGDECLKQAAARMQSRIRQSDTLARTGGEEFTLIVNHVSSEDGARSLAESLLRLFDRPLHINGLIIPITISIGVAIYPADGLDLDTLRQLSDDALYQAKRSGRNRVVFAGHMPATDVQQLTSD</sequence>
<dbReference type="OrthoDB" id="101222at2"/>
<dbReference type="CDD" id="cd00130">
    <property type="entry name" value="PAS"/>
    <property type="match status" value="1"/>
</dbReference>
<proteinExistence type="predicted"/>
<dbReference type="InterPro" id="IPR052155">
    <property type="entry name" value="Biofilm_reg_signaling"/>
</dbReference>
<dbReference type="EMBL" id="CP042806">
    <property type="protein sequence ID" value="QEE26758.1"/>
    <property type="molecule type" value="Genomic_DNA"/>
</dbReference>
<keyword evidence="1" id="KW-1133">Transmembrane helix</keyword>
<dbReference type="KEGG" id="talb:FTW19_01310"/>
<evidence type="ECO:0000259" key="2">
    <source>
        <dbReference type="PROSITE" id="PS50112"/>
    </source>
</evidence>
<feature type="transmembrane region" description="Helical" evidence="1">
    <location>
        <begin position="232"/>
        <end position="250"/>
    </location>
</feature>
<dbReference type="Gene3D" id="3.30.450.20">
    <property type="entry name" value="PAS domain"/>
    <property type="match status" value="1"/>
</dbReference>
<evidence type="ECO:0000256" key="1">
    <source>
        <dbReference type="SAM" id="Phobius"/>
    </source>
</evidence>
<dbReference type="FunFam" id="3.30.70.270:FF:000001">
    <property type="entry name" value="Diguanylate cyclase domain protein"/>
    <property type="match status" value="1"/>
</dbReference>
<dbReference type="PANTHER" id="PTHR44757:SF2">
    <property type="entry name" value="BIOFILM ARCHITECTURE MAINTENANCE PROTEIN MBAA"/>
    <property type="match status" value="1"/>
</dbReference>
<keyword evidence="1" id="KW-0812">Transmembrane</keyword>
<evidence type="ECO:0000313" key="4">
    <source>
        <dbReference type="EMBL" id="QEE26758.1"/>
    </source>
</evidence>
<dbReference type="SMART" id="SM00267">
    <property type="entry name" value="GGDEF"/>
    <property type="match status" value="1"/>
</dbReference>
<feature type="transmembrane region" description="Helical" evidence="1">
    <location>
        <begin position="199"/>
        <end position="217"/>
    </location>
</feature>
<dbReference type="NCBIfam" id="TIGR00254">
    <property type="entry name" value="GGDEF"/>
    <property type="match status" value="1"/>
</dbReference>
<name>A0A5B9E481_9BACT</name>
<dbReference type="InterPro" id="IPR029787">
    <property type="entry name" value="Nucleotide_cyclase"/>
</dbReference>
<dbReference type="GO" id="GO:0003824">
    <property type="term" value="F:catalytic activity"/>
    <property type="evidence" value="ECO:0007669"/>
    <property type="project" value="UniProtKB-ARBA"/>
</dbReference>
<reference evidence="4 5" key="1">
    <citation type="submission" date="2019-08" db="EMBL/GenBank/DDBJ databases">
        <title>Complete genome sequence of Terriglobus albidus strain ORNL.</title>
        <authorList>
            <person name="Podar M."/>
        </authorList>
    </citation>
    <scope>NUCLEOTIDE SEQUENCE [LARGE SCALE GENOMIC DNA]</scope>
    <source>
        <strain evidence="4 5">ORNL</strain>
    </source>
</reference>
<protein>
    <submittedName>
        <fullName evidence="4">Diguanylate cyclase</fullName>
    </submittedName>
</protein>
<dbReference type="PANTHER" id="PTHR44757">
    <property type="entry name" value="DIGUANYLATE CYCLASE DGCP"/>
    <property type="match status" value="1"/>
</dbReference>
<feature type="transmembrane region" description="Helical" evidence="1">
    <location>
        <begin position="63"/>
        <end position="80"/>
    </location>
</feature>
<dbReference type="NCBIfam" id="TIGR00229">
    <property type="entry name" value="sensory_box"/>
    <property type="match status" value="1"/>
</dbReference>
<dbReference type="SMART" id="SM00091">
    <property type="entry name" value="PAS"/>
    <property type="match status" value="1"/>
</dbReference>
<evidence type="ECO:0000313" key="5">
    <source>
        <dbReference type="Proteomes" id="UP000321820"/>
    </source>
</evidence>
<dbReference type="Gene3D" id="3.30.70.270">
    <property type="match status" value="1"/>
</dbReference>
<dbReference type="Proteomes" id="UP000321820">
    <property type="component" value="Chromosome"/>
</dbReference>
<dbReference type="InterPro" id="IPR035965">
    <property type="entry name" value="PAS-like_dom_sf"/>
</dbReference>
<feature type="transmembrane region" description="Helical" evidence="1">
    <location>
        <begin position="144"/>
        <end position="163"/>
    </location>
</feature>
<organism evidence="4 5">
    <name type="scientific">Terriglobus albidus</name>
    <dbReference type="NCBI Taxonomy" id="1592106"/>
    <lineage>
        <taxon>Bacteria</taxon>
        <taxon>Pseudomonadati</taxon>
        <taxon>Acidobacteriota</taxon>
        <taxon>Terriglobia</taxon>
        <taxon>Terriglobales</taxon>
        <taxon>Acidobacteriaceae</taxon>
        <taxon>Terriglobus</taxon>
    </lineage>
</organism>
<evidence type="ECO:0000259" key="3">
    <source>
        <dbReference type="PROSITE" id="PS50887"/>
    </source>
</evidence>
<dbReference type="RefSeq" id="WP_147645896.1">
    <property type="nucleotide sequence ID" value="NZ_CP042806.1"/>
</dbReference>
<gene>
    <name evidence="4" type="ORF">FTW19_01310</name>
</gene>
<keyword evidence="1" id="KW-0472">Membrane</keyword>
<dbReference type="SUPFAM" id="SSF55785">
    <property type="entry name" value="PYP-like sensor domain (PAS domain)"/>
    <property type="match status" value="1"/>
</dbReference>
<dbReference type="InterPro" id="IPR000014">
    <property type="entry name" value="PAS"/>
</dbReference>
<dbReference type="Pfam" id="PF00990">
    <property type="entry name" value="GGDEF"/>
    <property type="match status" value="1"/>
</dbReference>
<dbReference type="Pfam" id="PF13426">
    <property type="entry name" value="PAS_9"/>
    <property type="match status" value="1"/>
</dbReference>
<accession>A0A5B9E481</accession>
<dbReference type="InterPro" id="IPR043128">
    <property type="entry name" value="Rev_trsase/Diguanyl_cyclase"/>
</dbReference>
<feature type="transmembrane region" description="Helical" evidence="1">
    <location>
        <begin position="169"/>
        <end position="187"/>
    </location>
</feature>
<keyword evidence="5" id="KW-1185">Reference proteome</keyword>
<dbReference type="InterPro" id="IPR000160">
    <property type="entry name" value="GGDEF_dom"/>
</dbReference>
<dbReference type="SUPFAM" id="SSF55073">
    <property type="entry name" value="Nucleotide cyclase"/>
    <property type="match status" value="1"/>
</dbReference>
<feature type="domain" description="GGDEF" evidence="3">
    <location>
        <begin position="413"/>
        <end position="546"/>
    </location>
</feature>
<dbReference type="PROSITE" id="PS50887">
    <property type="entry name" value="GGDEF"/>
    <property type="match status" value="1"/>
</dbReference>
<dbReference type="AlphaFoldDB" id="A0A5B9E481"/>
<feature type="transmembrane region" description="Helical" evidence="1">
    <location>
        <begin position="6"/>
        <end position="23"/>
    </location>
</feature>